<name>A0ACD3A9P8_9AGAR</name>
<reference evidence="1 2" key="1">
    <citation type="journal article" date="2019" name="Nat. Ecol. Evol.">
        <title>Megaphylogeny resolves global patterns of mushroom evolution.</title>
        <authorList>
            <person name="Varga T."/>
            <person name="Krizsan K."/>
            <person name="Foldi C."/>
            <person name="Dima B."/>
            <person name="Sanchez-Garcia M."/>
            <person name="Sanchez-Ramirez S."/>
            <person name="Szollosi G.J."/>
            <person name="Szarkandi J.G."/>
            <person name="Papp V."/>
            <person name="Albert L."/>
            <person name="Andreopoulos W."/>
            <person name="Angelini C."/>
            <person name="Antonin V."/>
            <person name="Barry K.W."/>
            <person name="Bougher N.L."/>
            <person name="Buchanan P."/>
            <person name="Buyck B."/>
            <person name="Bense V."/>
            <person name="Catcheside P."/>
            <person name="Chovatia M."/>
            <person name="Cooper J."/>
            <person name="Damon W."/>
            <person name="Desjardin D."/>
            <person name="Finy P."/>
            <person name="Geml J."/>
            <person name="Haridas S."/>
            <person name="Hughes K."/>
            <person name="Justo A."/>
            <person name="Karasinski D."/>
            <person name="Kautmanova I."/>
            <person name="Kiss B."/>
            <person name="Kocsube S."/>
            <person name="Kotiranta H."/>
            <person name="LaButti K.M."/>
            <person name="Lechner B.E."/>
            <person name="Liimatainen K."/>
            <person name="Lipzen A."/>
            <person name="Lukacs Z."/>
            <person name="Mihaltcheva S."/>
            <person name="Morgado L.N."/>
            <person name="Niskanen T."/>
            <person name="Noordeloos M.E."/>
            <person name="Ohm R.A."/>
            <person name="Ortiz-Santana B."/>
            <person name="Ovrebo C."/>
            <person name="Racz N."/>
            <person name="Riley R."/>
            <person name="Savchenko A."/>
            <person name="Shiryaev A."/>
            <person name="Soop K."/>
            <person name="Spirin V."/>
            <person name="Szebenyi C."/>
            <person name="Tomsovsky M."/>
            <person name="Tulloss R.E."/>
            <person name="Uehling J."/>
            <person name="Grigoriev I.V."/>
            <person name="Vagvolgyi C."/>
            <person name="Papp T."/>
            <person name="Martin F.M."/>
            <person name="Miettinen O."/>
            <person name="Hibbett D.S."/>
            <person name="Nagy L.G."/>
        </authorList>
    </citation>
    <scope>NUCLEOTIDE SEQUENCE [LARGE SCALE GENOMIC DNA]</scope>
    <source>
        <strain evidence="1 2">NL-1719</strain>
    </source>
</reference>
<organism evidence="1 2">
    <name type="scientific">Pluteus cervinus</name>
    <dbReference type="NCBI Taxonomy" id="181527"/>
    <lineage>
        <taxon>Eukaryota</taxon>
        <taxon>Fungi</taxon>
        <taxon>Dikarya</taxon>
        <taxon>Basidiomycota</taxon>
        <taxon>Agaricomycotina</taxon>
        <taxon>Agaricomycetes</taxon>
        <taxon>Agaricomycetidae</taxon>
        <taxon>Agaricales</taxon>
        <taxon>Pluteineae</taxon>
        <taxon>Pluteaceae</taxon>
        <taxon>Pluteus</taxon>
    </lineage>
</organism>
<dbReference type="Proteomes" id="UP000308600">
    <property type="component" value="Unassembled WGS sequence"/>
</dbReference>
<gene>
    <name evidence="1" type="ORF">BDN72DRAFT_849555</name>
</gene>
<proteinExistence type="predicted"/>
<accession>A0ACD3A9P8</accession>
<keyword evidence="2" id="KW-1185">Reference proteome</keyword>
<evidence type="ECO:0000313" key="2">
    <source>
        <dbReference type="Proteomes" id="UP000308600"/>
    </source>
</evidence>
<protein>
    <submittedName>
        <fullName evidence="1">Uncharacterized protein</fullName>
    </submittedName>
</protein>
<evidence type="ECO:0000313" key="1">
    <source>
        <dbReference type="EMBL" id="TFK61552.1"/>
    </source>
</evidence>
<sequence>MKKRVEVVRKMREDEERRGVGRQLTKRRVWTGKLSGGVDNGGSEIEEKGDEKNEKEGVEETEGQTNEDEDDTNEVRFNRTSLVAEQVLDQEGEVEEEGASNAEAGDQNATDEESDEEGEEGSDDTVRPRPAVDTTRNDEEESGGDTDTEETIGVVRPSTTTAIPKARPRRPLKRSRGPEEEEEPPTPVAGPSSEVDRRPVRSRRRL</sequence>
<dbReference type="EMBL" id="ML208649">
    <property type="protein sequence ID" value="TFK61552.1"/>
    <property type="molecule type" value="Genomic_DNA"/>
</dbReference>